<evidence type="ECO:0000313" key="7">
    <source>
        <dbReference type="EMBL" id="MEY8762234.1"/>
    </source>
</evidence>
<comment type="catalytic activity">
    <reaction evidence="5 6">
        <text>D-erythro-1-(imidazol-4-yl)glycerol 3-phosphate = 3-(imidazol-4-yl)-2-oxopropyl phosphate + H2O</text>
        <dbReference type="Rhea" id="RHEA:11040"/>
        <dbReference type="ChEBI" id="CHEBI:15377"/>
        <dbReference type="ChEBI" id="CHEBI:57766"/>
        <dbReference type="ChEBI" id="CHEBI:58278"/>
        <dbReference type="EC" id="4.2.1.19"/>
    </reaction>
</comment>
<sequence length="194" mass="21535">MRVGKISRQTLETDIQIKIDLDGSGENHVNTGIGFFNHMLSLAAKHGTVDLDVLAKGDLDVDFHHTVEDTGIVLGKCIENALGNKRNIKRYGTFFVPMDESLSMVCVDLSGRPYLVFDADFPAEKVGQMDTELVEEFFRALAFNADMTLHVKVLYGRNTHHMIEGIFKAFGHAFREAVTVDRSIKGVMSTKGSL</sequence>
<dbReference type="Gene3D" id="3.30.230.40">
    <property type="entry name" value="Imidazole glycerol phosphate dehydratase, domain 1"/>
    <property type="match status" value="2"/>
</dbReference>
<evidence type="ECO:0000313" key="8">
    <source>
        <dbReference type="Proteomes" id="UP001565220"/>
    </source>
</evidence>
<comment type="caution">
    <text evidence="7">The sequence shown here is derived from an EMBL/GenBank/DDBJ whole genome shotgun (WGS) entry which is preliminary data.</text>
</comment>
<keyword evidence="2 5" id="KW-0028">Amino-acid biosynthesis</keyword>
<dbReference type="HAMAP" id="MF_00076">
    <property type="entry name" value="HisB"/>
    <property type="match status" value="1"/>
</dbReference>
<dbReference type="PANTHER" id="PTHR23133:SF2">
    <property type="entry name" value="IMIDAZOLEGLYCEROL-PHOSPHATE DEHYDRATASE"/>
    <property type="match status" value="1"/>
</dbReference>
<evidence type="ECO:0000256" key="5">
    <source>
        <dbReference type="HAMAP-Rule" id="MF_00076"/>
    </source>
</evidence>
<dbReference type="InterPro" id="IPR000807">
    <property type="entry name" value="ImidazoleglycerolP_deHydtase"/>
</dbReference>
<evidence type="ECO:0000256" key="2">
    <source>
        <dbReference type="ARBA" id="ARBA00022605"/>
    </source>
</evidence>
<keyword evidence="8" id="KW-1185">Reference proteome</keyword>
<comment type="similarity">
    <text evidence="5 6">Belongs to the imidazoleglycerol-phosphate dehydratase family.</text>
</comment>
<evidence type="ECO:0000256" key="3">
    <source>
        <dbReference type="ARBA" id="ARBA00023102"/>
    </source>
</evidence>
<dbReference type="PROSITE" id="PS00954">
    <property type="entry name" value="IGP_DEHYDRATASE_1"/>
    <property type="match status" value="1"/>
</dbReference>
<dbReference type="NCBIfam" id="NF002107">
    <property type="entry name" value="PRK00951.1-2"/>
    <property type="match status" value="1"/>
</dbReference>
<dbReference type="CDD" id="cd07914">
    <property type="entry name" value="IGPD"/>
    <property type="match status" value="1"/>
</dbReference>
<evidence type="ECO:0000256" key="6">
    <source>
        <dbReference type="RuleBase" id="RU000599"/>
    </source>
</evidence>
<proteinExistence type="inferred from homology"/>
<dbReference type="NCBIfam" id="NF002114">
    <property type="entry name" value="PRK00951.2-4"/>
    <property type="match status" value="1"/>
</dbReference>
<keyword evidence="5" id="KW-0963">Cytoplasm</keyword>
<evidence type="ECO:0000256" key="4">
    <source>
        <dbReference type="ARBA" id="ARBA00023239"/>
    </source>
</evidence>
<dbReference type="InterPro" id="IPR038494">
    <property type="entry name" value="IGPD_sf"/>
</dbReference>
<keyword evidence="4 5" id="KW-0456">Lyase</keyword>
<evidence type="ECO:0000256" key="1">
    <source>
        <dbReference type="ARBA" id="ARBA00005047"/>
    </source>
</evidence>
<keyword evidence="3 5" id="KW-0368">Histidine biosynthesis</keyword>
<dbReference type="Proteomes" id="UP001565220">
    <property type="component" value="Unassembled WGS sequence"/>
</dbReference>
<dbReference type="InterPro" id="IPR020565">
    <property type="entry name" value="ImidazoleglycerP_deHydtase_CS"/>
</dbReference>
<accession>A0ABV4DSK9</accession>
<dbReference type="RefSeq" id="WP_369868331.1">
    <property type="nucleotide sequence ID" value="NZ_JBGFFE010000001.1"/>
</dbReference>
<gene>
    <name evidence="5 7" type="primary">hisB</name>
    <name evidence="7" type="ORF">AB8S09_01045</name>
</gene>
<reference evidence="7 8" key="1">
    <citation type="submission" date="2024-08" db="EMBL/GenBank/DDBJ databases">
        <title>Clostridium lapicellarii sp. nov., and Clostridium renhuaiense sp. nov., two species isolated from the mud in a fermentation cellar used for producing sauce-flavour Chinese liquors.</title>
        <authorList>
            <person name="Yang F."/>
            <person name="Wang H."/>
            <person name="Chen L.Q."/>
            <person name="Zhou N."/>
            <person name="Lu J.J."/>
            <person name="Pu X.X."/>
            <person name="Wan B."/>
            <person name="Wang L."/>
            <person name="Liu S.J."/>
        </authorList>
    </citation>
    <scope>NUCLEOTIDE SEQUENCE [LARGE SCALE GENOMIC DNA]</scope>
    <source>
        <strain evidence="7 8">MT-113</strain>
    </source>
</reference>
<dbReference type="GO" id="GO:0004424">
    <property type="term" value="F:imidazoleglycerol-phosphate dehydratase activity"/>
    <property type="evidence" value="ECO:0007669"/>
    <property type="project" value="UniProtKB-EC"/>
</dbReference>
<protein>
    <recommendedName>
        <fullName evidence="5 6">Imidazoleglycerol-phosphate dehydratase</fullName>
        <shortName evidence="5">IGPD</shortName>
        <ecNumber evidence="5 6">4.2.1.19</ecNumber>
    </recommendedName>
</protein>
<organism evidence="7 8">
    <name type="scientific">Clostridium lapidicellarium</name>
    <dbReference type="NCBI Taxonomy" id="3240931"/>
    <lineage>
        <taxon>Bacteria</taxon>
        <taxon>Bacillati</taxon>
        <taxon>Bacillota</taxon>
        <taxon>Clostridia</taxon>
        <taxon>Eubacteriales</taxon>
        <taxon>Clostridiaceae</taxon>
        <taxon>Clostridium</taxon>
    </lineage>
</organism>
<dbReference type="PANTHER" id="PTHR23133">
    <property type="entry name" value="IMIDAZOLEGLYCEROL-PHOSPHATE DEHYDRATASE HIS7"/>
    <property type="match status" value="1"/>
</dbReference>
<dbReference type="Pfam" id="PF00475">
    <property type="entry name" value="IGPD"/>
    <property type="match status" value="1"/>
</dbReference>
<dbReference type="SUPFAM" id="SSF54211">
    <property type="entry name" value="Ribosomal protein S5 domain 2-like"/>
    <property type="match status" value="2"/>
</dbReference>
<name>A0ABV4DSK9_9CLOT</name>
<dbReference type="EC" id="4.2.1.19" evidence="5 6"/>
<dbReference type="PROSITE" id="PS00955">
    <property type="entry name" value="IGP_DEHYDRATASE_2"/>
    <property type="match status" value="1"/>
</dbReference>
<dbReference type="NCBIfam" id="NF002111">
    <property type="entry name" value="PRK00951.2-1"/>
    <property type="match status" value="1"/>
</dbReference>
<dbReference type="EMBL" id="JBGFFE010000001">
    <property type="protein sequence ID" value="MEY8762234.1"/>
    <property type="molecule type" value="Genomic_DNA"/>
</dbReference>
<comment type="subcellular location">
    <subcellularLocation>
        <location evidence="5 6">Cytoplasm</location>
    </subcellularLocation>
</comment>
<comment type="pathway">
    <text evidence="1 5 6">Amino-acid biosynthesis; L-histidine biosynthesis; L-histidine from 5-phospho-alpha-D-ribose 1-diphosphate: step 6/9.</text>
</comment>
<dbReference type="InterPro" id="IPR020568">
    <property type="entry name" value="Ribosomal_Su5_D2-typ_SF"/>
</dbReference>